<keyword evidence="5 10" id="KW-0472">Membrane</keyword>
<evidence type="ECO:0000256" key="9">
    <source>
        <dbReference type="ARBA" id="ARBA00048048"/>
    </source>
</evidence>
<name>A0A7J7IQU7_9RHOD</name>
<feature type="transmembrane region" description="Helical" evidence="10">
    <location>
        <begin position="128"/>
        <end position="151"/>
    </location>
</feature>
<comment type="subcellular location">
    <subcellularLocation>
        <location evidence="1">Endomembrane system</location>
        <topology evidence="1">Multi-pass membrane protein</topology>
    </subcellularLocation>
</comment>
<evidence type="ECO:0000256" key="5">
    <source>
        <dbReference type="ARBA" id="ARBA00023136"/>
    </source>
</evidence>
<dbReference type="Proteomes" id="UP000530660">
    <property type="component" value="Unassembled WGS sequence"/>
</dbReference>
<organism evidence="12 13">
    <name type="scientific">Cyanidiococcus yangmingshanensis</name>
    <dbReference type="NCBI Taxonomy" id="2690220"/>
    <lineage>
        <taxon>Eukaryota</taxon>
        <taxon>Rhodophyta</taxon>
        <taxon>Bangiophyceae</taxon>
        <taxon>Cyanidiales</taxon>
        <taxon>Cyanidiaceae</taxon>
        <taxon>Cyanidiococcus</taxon>
    </lineage>
</organism>
<keyword evidence="7" id="KW-0449">Lipoprotein</keyword>
<reference evidence="12 13" key="1">
    <citation type="journal article" date="2020" name="J. Phycol.">
        <title>Comparative genome analysis reveals Cyanidiococcus gen. nov., a new extremophilic red algal genus sister to Cyanidioschyzon (Cyanidioschyzonaceae, Rhodophyta).</title>
        <authorList>
            <person name="Liu S.-L."/>
            <person name="Chiang Y.-R."/>
            <person name="Yoon H.S."/>
            <person name="Fu H.-Y."/>
        </authorList>
    </citation>
    <scope>NUCLEOTIDE SEQUENCE [LARGE SCALE GENOMIC DNA]</scope>
    <source>
        <strain evidence="12 13">THAL066</strain>
    </source>
</reference>
<proteinExistence type="inferred from homology"/>
<dbReference type="GO" id="GO:0005794">
    <property type="term" value="C:Golgi apparatus"/>
    <property type="evidence" value="ECO:0007669"/>
    <property type="project" value="TreeGrafter"/>
</dbReference>
<keyword evidence="3 10" id="KW-0812">Transmembrane</keyword>
<comment type="caution">
    <text evidence="12">The sequence shown here is derived from an EMBL/GenBank/DDBJ whole genome shotgun (WGS) entry which is preliminary data.</text>
</comment>
<evidence type="ECO:0000256" key="6">
    <source>
        <dbReference type="ARBA" id="ARBA00023139"/>
    </source>
</evidence>
<dbReference type="Pfam" id="PF01529">
    <property type="entry name" value="DHHC"/>
    <property type="match status" value="1"/>
</dbReference>
<dbReference type="GO" id="GO:0019706">
    <property type="term" value="F:protein-cysteine S-palmitoyltransferase activity"/>
    <property type="evidence" value="ECO:0007669"/>
    <property type="project" value="UniProtKB-EC"/>
</dbReference>
<keyword evidence="6" id="KW-0564">Palmitate</keyword>
<keyword evidence="2 10" id="KW-0808">Transferase</keyword>
<dbReference type="PROSITE" id="PS50216">
    <property type="entry name" value="DHHC"/>
    <property type="match status" value="1"/>
</dbReference>
<sequence length="159" mass="18197">MGLFVAIPVPFLVENYLGTGIAVLVTFPPLLLITLTAFFLTVFDDPGILPRQEVDLFAQRIRRSSPLLRKKETFCDGQRFVMKYCETCQLYRPPRCSHCSTCNNCVERFDHHCPWVSNCIGIRNYRTFYIFVLSCFALSGFVFAFTIVYLANVSAQKVT</sequence>
<evidence type="ECO:0000256" key="8">
    <source>
        <dbReference type="ARBA" id="ARBA00023315"/>
    </source>
</evidence>
<evidence type="ECO:0000256" key="3">
    <source>
        <dbReference type="ARBA" id="ARBA00022692"/>
    </source>
</evidence>
<dbReference type="InterPro" id="IPR001594">
    <property type="entry name" value="Palmitoyltrfase_DHHC"/>
</dbReference>
<gene>
    <name evidence="12" type="ORF">F1559_005099</name>
</gene>
<dbReference type="EC" id="2.3.1.225" evidence="10"/>
<evidence type="ECO:0000256" key="2">
    <source>
        <dbReference type="ARBA" id="ARBA00022679"/>
    </source>
</evidence>
<evidence type="ECO:0000256" key="7">
    <source>
        <dbReference type="ARBA" id="ARBA00023288"/>
    </source>
</evidence>
<keyword evidence="4 10" id="KW-1133">Transmembrane helix</keyword>
<comment type="domain">
    <text evidence="10">The DHHC domain is required for palmitoyltransferase activity.</text>
</comment>
<evidence type="ECO:0000259" key="11">
    <source>
        <dbReference type="Pfam" id="PF01529"/>
    </source>
</evidence>
<accession>A0A7J7IQU7</accession>
<evidence type="ECO:0000313" key="13">
    <source>
        <dbReference type="Proteomes" id="UP000530660"/>
    </source>
</evidence>
<feature type="domain" description="Palmitoyltransferase DHHC" evidence="11">
    <location>
        <begin position="83"/>
        <end position="153"/>
    </location>
</feature>
<dbReference type="EMBL" id="VWRR01000001">
    <property type="protein sequence ID" value="KAF6005495.1"/>
    <property type="molecule type" value="Genomic_DNA"/>
</dbReference>
<evidence type="ECO:0000256" key="1">
    <source>
        <dbReference type="ARBA" id="ARBA00004127"/>
    </source>
</evidence>
<feature type="transmembrane region" description="Helical" evidence="10">
    <location>
        <begin position="20"/>
        <end position="43"/>
    </location>
</feature>
<dbReference type="InterPro" id="IPR039859">
    <property type="entry name" value="PFA4/ZDH16/20/ERF2-like"/>
</dbReference>
<comment type="similarity">
    <text evidence="10">Belongs to the DHHC palmitoyltransferase family.</text>
</comment>
<evidence type="ECO:0000256" key="10">
    <source>
        <dbReference type="RuleBase" id="RU079119"/>
    </source>
</evidence>
<dbReference type="PANTHER" id="PTHR22883:SF43">
    <property type="entry name" value="PALMITOYLTRANSFERASE APP"/>
    <property type="match status" value="1"/>
</dbReference>
<keyword evidence="13" id="KW-1185">Reference proteome</keyword>
<dbReference type="OrthoDB" id="4096362at2759"/>
<dbReference type="GO" id="GO:0005783">
    <property type="term" value="C:endoplasmic reticulum"/>
    <property type="evidence" value="ECO:0007669"/>
    <property type="project" value="TreeGrafter"/>
</dbReference>
<evidence type="ECO:0000313" key="12">
    <source>
        <dbReference type="EMBL" id="KAF6005495.1"/>
    </source>
</evidence>
<protein>
    <recommendedName>
        <fullName evidence="10">Palmitoyltransferase</fullName>
        <ecNumber evidence="10">2.3.1.225</ecNumber>
    </recommendedName>
</protein>
<dbReference type="GO" id="GO:0006612">
    <property type="term" value="P:protein targeting to membrane"/>
    <property type="evidence" value="ECO:0007669"/>
    <property type="project" value="TreeGrafter"/>
</dbReference>
<dbReference type="AlphaFoldDB" id="A0A7J7IQU7"/>
<comment type="catalytic activity">
    <reaction evidence="9 10">
        <text>L-cysteinyl-[protein] + hexadecanoyl-CoA = S-hexadecanoyl-L-cysteinyl-[protein] + CoA</text>
        <dbReference type="Rhea" id="RHEA:36683"/>
        <dbReference type="Rhea" id="RHEA-COMP:10131"/>
        <dbReference type="Rhea" id="RHEA-COMP:11032"/>
        <dbReference type="ChEBI" id="CHEBI:29950"/>
        <dbReference type="ChEBI" id="CHEBI:57287"/>
        <dbReference type="ChEBI" id="CHEBI:57379"/>
        <dbReference type="ChEBI" id="CHEBI:74151"/>
        <dbReference type="EC" id="2.3.1.225"/>
    </reaction>
</comment>
<dbReference type="PANTHER" id="PTHR22883">
    <property type="entry name" value="ZINC FINGER DHHC DOMAIN CONTAINING PROTEIN"/>
    <property type="match status" value="1"/>
</dbReference>
<keyword evidence="8 10" id="KW-0012">Acyltransferase</keyword>
<evidence type="ECO:0000256" key="4">
    <source>
        <dbReference type="ARBA" id="ARBA00022989"/>
    </source>
</evidence>